<dbReference type="CDD" id="cd00082">
    <property type="entry name" value="HisKA"/>
    <property type="match status" value="1"/>
</dbReference>
<gene>
    <name evidence="9" type="ORF">A8806_107277</name>
</gene>
<comment type="catalytic activity">
    <reaction evidence="1">
        <text>ATP + protein L-histidine = ADP + protein N-phospho-L-histidine.</text>
        <dbReference type="EC" id="2.7.13.3"/>
    </reaction>
</comment>
<name>A0A2Y9BKL4_9FIRM</name>
<dbReference type="PROSITE" id="PS50109">
    <property type="entry name" value="HIS_KIN"/>
    <property type="match status" value="1"/>
</dbReference>
<keyword evidence="7" id="KW-0812">Transmembrane</keyword>
<organism evidence="9 10">
    <name type="scientific">Faecalicatena orotica</name>
    <dbReference type="NCBI Taxonomy" id="1544"/>
    <lineage>
        <taxon>Bacteria</taxon>
        <taxon>Bacillati</taxon>
        <taxon>Bacillota</taxon>
        <taxon>Clostridia</taxon>
        <taxon>Lachnospirales</taxon>
        <taxon>Lachnospiraceae</taxon>
        <taxon>Faecalicatena</taxon>
    </lineage>
</organism>
<dbReference type="Pfam" id="PF00512">
    <property type="entry name" value="HisKA"/>
    <property type="match status" value="1"/>
</dbReference>
<keyword evidence="7" id="KW-0472">Membrane</keyword>
<dbReference type="GO" id="GO:0030295">
    <property type="term" value="F:protein kinase activator activity"/>
    <property type="evidence" value="ECO:0007669"/>
    <property type="project" value="TreeGrafter"/>
</dbReference>
<keyword evidence="7" id="KW-1133">Transmembrane helix</keyword>
<dbReference type="InterPro" id="IPR003661">
    <property type="entry name" value="HisK_dim/P_dom"/>
</dbReference>
<dbReference type="SUPFAM" id="SSF55874">
    <property type="entry name" value="ATPase domain of HSP90 chaperone/DNA topoisomerase II/histidine kinase"/>
    <property type="match status" value="1"/>
</dbReference>
<dbReference type="Gene3D" id="1.10.287.130">
    <property type="match status" value="1"/>
</dbReference>
<dbReference type="PANTHER" id="PTHR42878:SF15">
    <property type="entry name" value="BACTERIOPHYTOCHROME"/>
    <property type="match status" value="1"/>
</dbReference>
<dbReference type="SUPFAM" id="SSF47384">
    <property type="entry name" value="Homodimeric domain of signal transducing histidine kinase"/>
    <property type="match status" value="1"/>
</dbReference>
<feature type="transmembrane region" description="Helical" evidence="7">
    <location>
        <begin position="149"/>
        <end position="169"/>
    </location>
</feature>
<reference evidence="9 10" key="1">
    <citation type="submission" date="2018-05" db="EMBL/GenBank/DDBJ databases">
        <title>The Hungate 1000. A catalogue of reference genomes from the rumen microbiome.</title>
        <authorList>
            <person name="Kelly W."/>
        </authorList>
    </citation>
    <scope>NUCLEOTIDE SEQUENCE [LARGE SCALE GENOMIC DNA]</scope>
    <source>
        <strain evidence="9 10">NLAE-zl-C242</strain>
    </source>
</reference>
<dbReference type="Gene3D" id="3.30.565.10">
    <property type="entry name" value="Histidine kinase-like ATPase, C-terminal domain"/>
    <property type="match status" value="1"/>
</dbReference>
<feature type="domain" description="Histidine kinase" evidence="8">
    <location>
        <begin position="180"/>
        <end position="370"/>
    </location>
</feature>
<evidence type="ECO:0000256" key="2">
    <source>
        <dbReference type="ARBA" id="ARBA00004370"/>
    </source>
</evidence>
<feature type="transmembrane region" description="Helical" evidence="7">
    <location>
        <begin position="116"/>
        <end position="134"/>
    </location>
</feature>
<dbReference type="PANTHER" id="PTHR42878">
    <property type="entry name" value="TWO-COMPONENT HISTIDINE KINASE"/>
    <property type="match status" value="1"/>
</dbReference>
<evidence type="ECO:0000256" key="5">
    <source>
        <dbReference type="ARBA" id="ARBA00022777"/>
    </source>
</evidence>
<evidence type="ECO:0000256" key="1">
    <source>
        <dbReference type="ARBA" id="ARBA00000085"/>
    </source>
</evidence>
<dbReference type="GO" id="GO:0007234">
    <property type="term" value="P:osmosensory signaling via phosphorelay pathway"/>
    <property type="evidence" value="ECO:0007669"/>
    <property type="project" value="TreeGrafter"/>
</dbReference>
<evidence type="ECO:0000256" key="3">
    <source>
        <dbReference type="ARBA" id="ARBA00012438"/>
    </source>
</evidence>
<evidence type="ECO:0000313" key="10">
    <source>
        <dbReference type="Proteomes" id="UP000245845"/>
    </source>
</evidence>
<proteinExistence type="predicted"/>
<dbReference type="SMART" id="SM00388">
    <property type="entry name" value="HisKA"/>
    <property type="match status" value="1"/>
</dbReference>
<protein>
    <recommendedName>
        <fullName evidence="3">histidine kinase</fullName>
        <ecNumber evidence="3">2.7.13.3</ecNumber>
    </recommendedName>
</protein>
<evidence type="ECO:0000259" key="8">
    <source>
        <dbReference type="PROSITE" id="PS50109"/>
    </source>
</evidence>
<dbReference type="InterPro" id="IPR050351">
    <property type="entry name" value="BphY/WalK/GraS-like"/>
</dbReference>
<comment type="subcellular location">
    <subcellularLocation>
        <location evidence="2">Membrane</location>
    </subcellularLocation>
</comment>
<keyword evidence="10" id="KW-1185">Reference proteome</keyword>
<dbReference type="Pfam" id="PF02518">
    <property type="entry name" value="HATPase_c"/>
    <property type="match status" value="1"/>
</dbReference>
<dbReference type="GO" id="GO:0000156">
    <property type="term" value="F:phosphorelay response regulator activity"/>
    <property type="evidence" value="ECO:0007669"/>
    <property type="project" value="TreeGrafter"/>
</dbReference>
<evidence type="ECO:0000256" key="6">
    <source>
        <dbReference type="ARBA" id="ARBA00023012"/>
    </source>
</evidence>
<evidence type="ECO:0000256" key="7">
    <source>
        <dbReference type="SAM" id="Phobius"/>
    </source>
</evidence>
<dbReference type="InterPro" id="IPR005467">
    <property type="entry name" value="His_kinase_dom"/>
</dbReference>
<evidence type="ECO:0000256" key="4">
    <source>
        <dbReference type="ARBA" id="ARBA00022679"/>
    </source>
</evidence>
<dbReference type="EMBL" id="QGDL01000007">
    <property type="protein sequence ID" value="PWJ29127.1"/>
    <property type="molecule type" value="Genomic_DNA"/>
</dbReference>
<dbReference type="AlphaFoldDB" id="A0A2Y9BKL4"/>
<dbReference type="InterPro" id="IPR036890">
    <property type="entry name" value="HATPase_C_sf"/>
</dbReference>
<dbReference type="Proteomes" id="UP000245845">
    <property type="component" value="Unassembled WGS sequence"/>
</dbReference>
<keyword evidence="4" id="KW-0808">Transferase</keyword>
<dbReference type="InterPro" id="IPR003594">
    <property type="entry name" value="HATPase_dom"/>
</dbReference>
<keyword evidence="5 9" id="KW-0418">Kinase</keyword>
<dbReference type="GO" id="GO:0000155">
    <property type="term" value="F:phosphorelay sensor kinase activity"/>
    <property type="evidence" value="ECO:0007669"/>
    <property type="project" value="InterPro"/>
</dbReference>
<evidence type="ECO:0000313" key="9">
    <source>
        <dbReference type="EMBL" id="PWJ29127.1"/>
    </source>
</evidence>
<keyword evidence="6" id="KW-0902">Two-component regulatory system</keyword>
<accession>A0A2Y9BKL4</accession>
<comment type="caution">
    <text evidence="9">The sequence shown here is derived from an EMBL/GenBank/DDBJ whole genome shotgun (WGS) entry which is preliminary data.</text>
</comment>
<sequence>MQLWKKNFLVTFLFFLIIIEGSLLALHAVLYRSELKDWISRAVSGEQGIAYMLSGYQETDRGKLEEKIEDAAKRYLATGVKISVSIDEEKVVDYIPLDAADSGRLQVVTWRRTPYILIRDSIVMSGGAVLHISYMESMASFNDTQKQRIIQIMLLSVLIAAVIGTMLYLTMKRINRPVSQIAHELRTPLTGIQGYAEYLMMGNLSEEDRFFAAQQIVESSLNMGNIVEKLLIMGGMREGRVQMQKVRLKELLDQIKLLYPDLEVDCRIETVQGDPTLIRCMLENLVHNAVNAGEHVKLTADKQDIIIWNDGEPISEKKLRQMNRVQGLHPEYADRHGFGIGLCHEIAGVHGWRLVYRSSKEEGTTTSVIL</sequence>
<dbReference type="RefSeq" id="WP_181368707.1">
    <property type="nucleotide sequence ID" value="NZ_BAAACK010000011.1"/>
</dbReference>
<feature type="transmembrane region" description="Helical" evidence="7">
    <location>
        <begin position="12"/>
        <end position="31"/>
    </location>
</feature>
<dbReference type="InterPro" id="IPR036097">
    <property type="entry name" value="HisK_dim/P_sf"/>
</dbReference>
<dbReference type="EC" id="2.7.13.3" evidence="3"/>